<gene>
    <name evidence="3" type="ORF">GLW07_14245</name>
</gene>
<keyword evidence="1" id="KW-1133">Transmembrane helix</keyword>
<feature type="transmembrane region" description="Helical" evidence="1">
    <location>
        <begin position="21"/>
        <end position="42"/>
    </location>
</feature>
<dbReference type="RefSeq" id="WP_160919957.1">
    <property type="nucleotide sequence ID" value="NZ_WMEY01000004.1"/>
</dbReference>
<dbReference type="InterPro" id="IPR005182">
    <property type="entry name" value="YdbS-like_PH"/>
</dbReference>
<sequence length="166" mass="19410">MIAEGIHNPNRTLSEDVVKVWTINEIIGNSIGFLVLGVLFYLDHRFLWWEWIGWLLLAVVIISIITAIWDVFIHPKLKYKHWRYEIDEEYLKLRHGAINETHQLVPMSKIQSVATKQGPLLRRYQLYALTIETMGSSHQIPALVKEEAFQLRDEIARFAKVTEEGE</sequence>
<proteinExistence type="predicted"/>
<feature type="transmembrane region" description="Helical" evidence="1">
    <location>
        <begin position="48"/>
        <end position="73"/>
    </location>
</feature>
<dbReference type="PANTHER" id="PTHR34473">
    <property type="entry name" value="UPF0699 TRANSMEMBRANE PROTEIN YDBS"/>
    <property type="match status" value="1"/>
</dbReference>
<evidence type="ECO:0000259" key="2">
    <source>
        <dbReference type="Pfam" id="PF03703"/>
    </source>
</evidence>
<dbReference type="PANTHER" id="PTHR34473:SF2">
    <property type="entry name" value="UPF0699 TRANSMEMBRANE PROTEIN YDBT"/>
    <property type="match status" value="1"/>
</dbReference>
<comment type="caution">
    <text evidence="3">The sequence shown here is derived from an EMBL/GenBank/DDBJ whole genome shotgun (WGS) entry which is preliminary data.</text>
</comment>
<name>A0A845F1D5_9BACL</name>
<organism evidence="3 4">
    <name type="scientific">Guptibacillus hwajinpoensis</name>
    <dbReference type="NCBI Taxonomy" id="208199"/>
    <lineage>
        <taxon>Bacteria</taxon>
        <taxon>Bacillati</taxon>
        <taxon>Bacillota</taxon>
        <taxon>Bacilli</taxon>
        <taxon>Bacillales</taxon>
        <taxon>Guptibacillaceae</taxon>
        <taxon>Guptibacillus</taxon>
    </lineage>
</organism>
<dbReference type="Proteomes" id="UP000447833">
    <property type="component" value="Unassembled WGS sequence"/>
</dbReference>
<dbReference type="EMBL" id="WMEY01000004">
    <property type="protein sequence ID" value="MYL64515.1"/>
    <property type="molecule type" value="Genomic_DNA"/>
</dbReference>
<keyword evidence="1" id="KW-0812">Transmembrane</keyword>
<accession>A0A845F1D5</accession>
<keyword evidence="1" id="KW-0472">Membrane</keyword>
<evidence type="ECO:0000313" key="3">
    <source>
        <dbReference type="EMBL" id="MYL64515.1"/>
    </source>
</evidence>
<feature type="domain" description="YdbS-like PH" evidence="2">
    <location>
        <begin position="79"/>
        <end position="155"/>
    </location>
</feature>
<dbReference type="Pfam" id="PF03703">
    <property type="entry name" value="bPH_2"/>
    <property type="match status" value="1"/>
</dbReference>
<dbReference type="AlphaFoldDB" id="A0A845F1D5"/>
<evidence type="ECO:0000256" key="1">
    <source>
        <dbReference type="SAM" id="Phobius"/>
    </source>
</evidence>
<protein>
    <submittedName>
        <fullName evidence="3">PH domain-containing protein</fullName>
    </submittedName>
</protein>
<evidence type="ECO:0000313" key="4">
    <source>
        <dbReference type="Proteomes" id="UP000447833"/>
    </source>
</evidence>
<reference evidence="3 4" key="1">
    <citation type="submission" date="2019-11" db="EMBL/GenBank/DDBJ databases">
        <title>Genome sequences of 17 halophilic strains isolated from different environments.</title>
        <authorList>
            <person name="Furrow R.E."/>
        </authorList>
    </citation>
    <scope>NUCLEOTIDE SEQUENCE [LARGE SCALE GENOMIC DNA]</scope>
    <source>
        <strain evidence="3 4">22506_14_FS</strain>
    </source>
</reference>